<evidence type="ECO:0000313" key="2">
    <source>
        <dbReference type="EMBL" id="KAJ8968505.1"/>
    </source>
</evidence>
<proteinExistence type="predicted"/>
<gene>
    <name evidence="2" type="ORF">NQ314_002275</name>
</gene>
<reference evidence="2" key="1">
    <citation type="journal article" date="2023" name="Insect Mol. Biol.">
        <title>Genome sequencing provides insights into the evolution of gene families encoding plant cell wall-degrading enzymes in longhorned beetles.</title>
        <authorList>
            <person name="Shin N.R."/>
            <person name="Okamura Y."/>
            <person name="Kirsch R."/>
            <person name="Pauchet Y."/>
        </authorList>
    </citation>
    <scope>NUCLEOTIDE SEQUENCE</scope>
    <source>
        <strain evidence="2">RBIC_L_NR</strain>
    </source>
</reference>
<dbReference type="AlphaFoldDB" id="A0AAV8ZQI4"/>
<feature type="region of interest" description="Disordered" evidence="1">
    <location>
        <begin position="1"/>
        <end position="47"/>
    </location>
</feature>
<feature type="region of interest" description="Disordered" evidence="1">
    <location>
        <begin position="184"/>
        <end position="213"/>
    </location>
</feature>
<sequence>MQEYEILEENDQREPEDIKNNYQGEPKENGNNDQRQPEQDENKYQREPEENGCLHILEINSILKICKGCSENLQRSYEFKTFCFDRRDVKDLENNETAIMVQKSDYKCRLCWESLEINALDEVESEQPSLELMMKECLPDLPEDKNQAYEAQFCFVKIENADTHSEKIDTAKDHINPISICKMEPDEKEDDEFDELTGRNDAQVKTELIEEEE</sequence>
<feature type="compositionally biased region" description="Basic and acidic residues" evidence="1">
    <location>
        <begin position="196"/>
        <end position="213"/>
    </location>
</feature>
<feature type="compositionally biased region" description="Acidic residues" evidence="1">
    <location>
        <begin position="186"/>
        <end position="195"/>
    </location>
</feature>
<name>A0AAV8ZQI4_9CUCU</name>
<evidence type="ECO:0000256" key="1">
    <source>
        <dbReference type="SAM" id="MobiDB-lite"/>
    </source>
</evidence>
<accession>A0AAV8ZQI4</accession>
<feature type="compositionally biased region" description="Basic and acidic residues" evidence="1">
    <location>
        <begin position="10"/>
        <end position="47"/>
    </location>
</feature>
<evidence type="ECO:0000313" key="3">
    <source>
        <dbReference type="Proteomes" id="UP001162156"/>
    </source>
</evidence>
<dbReference type="EMBL" id="JANEYF010000687">
    <property type="protein sequence ID" value="KAJ8968505.1"/>
    <property type="molecule type" value="Genomic_DNA"/>
</dbReference>
<protein>
    <submittedName>
        <fullName evidence="2">Uncharacterized protein</fullName>
    </submittedName>
</protein>
<comment type="caution">
    <text evidence="2">The sequence shown here is derived from an EMBL/GenBank/DDBJ whole genome shotgun (WGS) entry which is preliminary data.</text>
</comment>
<organism evidence="2 3">
    <name type="scientific">Rhamnusium bicolor</name>
    <dbReference type="NCBI Taxonomy" id="1586634"/>
    <lineage>
        <taxon>Eukaryota</taxon>
        <taxon>Metazoa</taxon>
        <taxon>Ecdysozoa</taxon>
        <taxon>Arthropoda</taxon>
        <taxon>Hexapoda</taxon>
        <taxon>Insecta</taxon>
        <taxon>Pterygota</taxon>
        <taxon>Neoptera</taxon>
        <taxon>Endopterygota</taxon>
        <taxon>Coleoptera</taxon>
        <taxon>Polyphaga</taxon>
        <taxon>Cucujiformia</taxon>
        <taxon>Chrysomeloidea</taxon>
        <taxon>Cerambycidae</taxon>
        <taxon>Lepturinae</taxon>
        <taxon>Rhagiini</taxon>
        <taxon>Rhamnusium</taxon>
    </lineage>
</organism>
<keyword evidence="3" id="KW-1185">Reference proteome</keyword>
<dbReference type="Proteomes" id="UP001162156">
    <property type="component" value="Unassembled WGS sequence"/>
</dbReference>
<feature type="non-terminal residue" evidence="2">
    <location>
        <position position="213"/>
    </location>
</feature>